<evidence type="ECO:0000313" key="2">
    <source>
        <dbReference type="EMBL" id="MUN07491.1"/>
    </source>
</evidence>
<proteinExistence type="predicted"/>
<dbReference type="Proteomes" id="UP000480122">
    <property type="component" value="Unassembled WGS sequence"/>
</dbReference>
<dbReference type="RefSeq" id="WP_155842402.1">
    <property type="nucleotide sequence ID" value="NZ_BAAAIA010000004.1"/>
</dbReference>
<dbReference type="EMBL" id="WODA01000020">
    <property type="protein sequence ID" value="MUN07491.1"/>
    <property type="molecule type" value="Genomic_DNA"/>
</dbReference>
<gene>
    <name evidence="2" type="ORF">GLX25_10230</name>
</gene>
<dbReference type="OrthoDB" id="4843839at2"/>
<keyword evidence="3" id="KW-1185">Reference proteome</keyword>
<name>A0A7C9LDY4_9MICO</name>
<keyword evidence="1" id="KW-0732">Signal</keyword>
<comment type="caution">
    <text evidence="2">The sequence shown here is derived from an EMBL/GenBank/DDBJ whole genome shotgun (WGS) entry which is preliminary data.</text>
</comment>
<reference evidence="2 3" key="1">
    <citation type="submission" date="2019-11" db="EMBL/GenBank/DDBJ databases">
        <title>Agromyces kandeliae sp. nov., isolated from mangrove soil.</title>
        <authorList>
            <person name="Wang R."/>
        </authorList>
    </citation>
    <scope>NUCLEOTIDE SEQUENCE [LARGE SCALE GENOMIC DNA]</scope>
    <source>
        <strain evidence="2 3">JCM 11431</strain>
    </source>
</reference>
<feature type="signal peptide" evidence="1">
    <location>
        <begin position="1"/>
        <end position="27"/>
    </location>
</feature>
<organism evidence="2 3">
    <name type="scientific">Agromyces luteolus</name>
    <dbReference type="NCBI Taxonomy" id="88373"/>
    <lineage>
        <taxon>Bacteria</taxon>
        <taxon>Bacillati</taxon>
        <taxon>Actinomycetota</taxon>
        <taxon>Actinomycetes</taxon>
        <taxon>Micrococcales</taxon>
        <taxon>Microbacteriaceae</taxon>
        <taxon>Agromyces</taxon>
    </lineage>
</organism>
<protein>
    <submittedName>
        <fullName evidence="2">Uncharacterized protein</fullName>
    </submittedName>
</protein>
<sequence>MRTRTIAVWATGLAVIGSIGLAAPATAAESGPSANASCVGQIFVPQATGDPGAIAMRIAEIRGFAGTGFGPAIAGLASRCDVG</sequence>
<feature type="chain" id="PRO_5028891477" evidence="1">
    <location>
        <begin position="28"/>
        <end position="83"/>
    </location>
</feature>
<accession>A0A7C9LDY4</accession>
<evidence type="ECO:0000313" key="3">
    <source>
        <dbReference type="Proteomes" id="UP000480122"/>
    </source>
</evidence>
<dbReference type="AlphaFoldDB" id="A0A7C9LDY4"/>
<evidence type="ECO:0000256" key="1">
    <source>
        <dbReference type="SAM" id="SignalP"/>
    </source>
</evidence>